<dbReference type="AlphaFoldDB" id="A0AAU4K748"/>
<accession>A0AAU4K748</accession>
<keyword evidence="1" id="KW-1133">Transmembrane helix</keyword>
<gene>
    <name evidence="2" type="ORF">OG579_08295</name>
</gene>
<keyword evidence="1" id="KW-0472">Membrane</keyword>
<evidence type="ECO:0000313" key="3">
    <source>
        <dbReference type="Proteomes" id="UP001432128"/>
    </source>
</evidence>
<dbReference type="KEGG" id="whr:OG579_08295"/>
<reference evidence="2 3" key="1">
    <citation type="submission" date="2022-10" db="EMBL/GenBank/DDBJ databases">
        <title>The complete genomes of actinobacterial strains from the NBC collection.</title>
        <authorList>
            <person name="Joergensen T.S."/>
            <person name="Alvarez Arevalo M."/>
            <person name="Sterndorff E.B."/>
            <person name="Faurdal D."/>
            <person name="Vuksanovic O."/>
            <person name="Mourched A.-S."/>
            <person name="Charusanti P."/>
            <person name="Shaw S."/>
            <person name="Blin K."/>
            <person name="Weber T."/>
        </authorList>
    </citation>
    <scope>NUCLEOTIDE SEQUENCE [LARGE SCALE GENOMIC DNA]</scope>
    <source>
        <strain evidence="2 3">NBC_00319</strain>
    </source>
</reference>
<evidence type="ECO:0000313" key="2">
    <source>
        <dbReference type="EMBL" id="WUM21757.1"/>
    </source>
</evidence>
<dbReference type="Proteomes" id="UP001432128">
    <property type="component" value="Chromosome"/>
</dbReference>
<dbReference type="EMBL" id="CP108021">
    <property type="protein sequence ID" value="WUM21757.1"/>
    <property type="molecule type" value="Genomic_DNA"/>
</dbReference>
<proteinExistence type="predicted"/>
<organism evidence="2 3">
    <name type="scientific">Williamsia herbipolensis</name>
    <dbReference type="NCBI Taxonomy" id="1603258"/>
    <lineage>
        <taxon>Bacteria</taxon>
        <taxon>Bacillati</taxon>
        <taxon>Actinomycetota</taxon>
        <taxon>Actinomycetes</taxon>
        <taxon>Mycobacteriales</taxon>
        <taxon>Nocardiaceae</taxon>
        <taxon>Williamsia</taxon>
    </lineage>
</organism>
<dbReference type="RefSeq" id="WP_045823869.1">
    <property type="nucleotide sequence ID" value="NZ_CP108021.1"/>
</dbReference>
<keyword evidence="1" id="KW-0812">Transmembrane</keyword>
<sequence>MRKPIVAVVGVVLALFGLVFALQGFGVLEGSAMSDTVLWSVLGPIIVIVGLALVVVGVRGKLR</sequence>
<name>A0AAU4K748_9NOCA</name>
<protein>
    <recommendedName>
        <fullName evidence="4">Integral membrane protein</fullName>
    </recommendedName>
</protein>
<feature type="transmembrane region" description="Helical" evidence="1">
    <location>
        <begin position="37"/>
        <end position="58"/>
    </location>
</feature>
<evidence type="ECO:0000256" key="1">
    <source>
        <dbReference type="SAM" id="Phobius"/>
    </source>
</evidence>
<keyword evidence="3" id="KW-1185">Reference proteome</keyword>
<evidence type="ECO:0008006" key="4">
    <source>
        <dbReference type="Google" id="ProtNLM"/>
    </source>
</evidence>